<dbReference type="EMBL" id="ANJA01001883">
    <property type="protein sequence ID" value="ETO73495.1"/>
    <property type="molecule type" value="Genomic_DNA"/>
</dbReference>
<accession>A0A081A3N4</accession>
<proteinExistence type="predicted"/>
<evidence type="ECO:0000313" key="2">
    <source>
        <dbReference type="Proteomes" id="UP000028582"/>
    </source>
</evidence>
<name>A0A081A3N4_PHYNI</name>
<reference evidence="1 2" key="1">
    <citation type="submission" date="2013-11" db="EMBL/GenBank/DDBJ databases">
        <title>The Genome Sequence of Phytophthora parasitica P1976.</title>
        <authorList>
            <consortium name="The Broad Institute Genomics Platform"/>
            <person name="Russ C."/>
            <person name="Tyler B."/>
            <person name="Panabieres F."/>
            <person name="Shan W."/>
            <person name="Tripathy S."/>
            <person name="Grunwald N."/>
            <person name="Machado M."/>
            <person name="Johnson C.S."/>
            <person name="Walker B."/>
            <person name="Young S."/>
            <person name="Zeng Q."/>
            <person name="Gargeya S."/>
            <person name="Fitzgerald M."/>
            <person name="Haas B."/>
            <person name="Abouelleil A."/>
            <person name="Allen A.W."/>
            <person name="Alvarado L."/>
            <person name="Arachchi H.M."/>
            <person name="Berlin A.M."/>
            <person name="Chapman S.B."/>
            <person name="Gainer-Dewar J."/>
            <person name="Goldberg J."/>
            <person name="Griggs A."/>
            <person name="Gujja S."/>
            <person name="Hansen M."/>
            <person name="Howarth C."/>
            <person name="Imamovic A."/>
            <person name="Ireland A."/>
            <person name="Larimer J."/>
            <person name="McCowan C."/>
            <person name="Murphy C."/>
            <person name="Pearson M."/>
            <person name="Poon T.W."/>
            <person name="Priest M."/>
            <person name="Roberts A."/>
            <person name="Saif S."/>
            <person name="Shea T."/>
            <person name="Sisk P."/>
            <person name="Sykes S."/>
            <person name="Wortman J."/>
            <person name="Nusbaum C."/>
            <person name="Birren B."/>
        </authorList>
    </citation>
    <scope>NUCLEOTIDE SEQUENCE [LARGE SCALE GENOMIC DNA]</scope>
    <source>
        <strain evidence="1 2">P1976</strain>
    </source>
</reference>
<sequence length="40" mass="4529">MQQHEKRICSTTPTGVVNAFVSSLKDSVKARKDSEQYYVP</sequence>
<dbReference type="AlphaFoldDB" id="A0A081A3N4"/>
<organism evidence="1 2">
    <name type="scientific">Phytophthora nicotianae P1976</name>
    <dbReference type="NCBI Taxonomy" id="1317066"/>
    <lineage>
        <taxon>Eukaryota</taxon>
        <taxon>Sar</taxon>
        <taxon>Stramenopiles</taxon>
        <taxon>Oomycota</taxon>
        <taxon>Peronosporomycetes</taxon>
        <taxon>Peronosporales</taxon>
        <taxon>Peronosporaceae</taxon>
        <taxon>Phytophthora</taxon>
    </lineage>
</organism>
<dbReference type="Proteomes" id="UP000028582">
    <property type="component" value="Unassembled WGS sequence"/>
</dbReference>
<protein>
    <submittedName>
        <fullName evidence="1">Uncharacterized protein</fullName>
    </submittedName>
</protein>
<comment type="caution">
    <text evidence="1">The sequence shown here is derived from an EMBL/GenBank/DDBJ whole genome shotgun (WGS) entry which is preliminary data.</text>
</comment>
<gene>
    <name evidence="1" type="ORF">F444_10558</name>
</gene>
<evidence type="ECO:0000313" key="1">
    <source>
        <dbReference type="EMBL" id="ETO73495.1"/>
    </source>
</evidence>